<proteinExistence type="predicted"/>
<organism evidence="1 2">
    <name type="scientific">Ectobacillus ponti</name>
    <dbReference type="NCBI Taxonomy" id="2961894"/>
    <lineage>
        <taxon>Bacteria</taxon>
        <taxon>Bacillati</taxon>
        <taxon>Bacillota</taxon>
        <taxon>Bacilli</taxon>
        <taxon>Bacillales</taxon>
        <taxon>Bacillaceae</taxon>
        <taxon>Ectobacillus</taxon>
    </lineage>
</organism>
<evidence type="ECO:0000313" key="2">
    <source>
        <dbReference type="Proteomes" id="UP001156102"/>
    </source>
</evidence>
<comment type="caution">
    <text evidence="1">The sequence shown here is derived from an EMBL/GenBank/DDBJ whole genome shotgun (WGS) entry which is preliminary data.</text>
</comment>
<reference evidence="1" key="1">
    <citation type="submission" date="2022-07" db="EMBL/GenBank/DDBJ databases">
        <authorList>
            <person name="Li W.-J."/>
            <person name="Deng Q.-Q."/>
        </authorList>
    </citation>
    <scope>NUCLEOTIDE SEQUENCE</scope>
    <source>
        <strain evidence="1">SYSU M60031</strain>
    </source>
</reference>
<accession>A0AA42BSK9</accession>
<dbReference type="Proteomes" id="UP001156102">
    <property type="component" value="Unassembled WGS sequence"/>
</dbReference>
<sequence length="142" mass="16265">MKELYILCYDYCDDGNVCPAFGETAQALLQYFSTLPHKAICSPEVLSQLQPYASSVETSTYLQPDSCHIPSFFEQEMLFPDPFVVLFMPKSNVQALFSYIDPYVLKRQWEKTGDLELFHITCESDHIGTEWIWQGVDALVCS</sequence>
<name>A0AA42BSK9_9BACI</name>
<dbReference type="EMBL" id="JANCLT010000003">
    <property type="protein sequence ID" value="MCP8968548.1"/>
    <property type="molecule type" value="Genomic_DNA"/>
</dbReference>
<protein>
    <submittedName>
        <fullName evidence="1">Uncharacterized protein</fullName>
    </submittedName>
</protein>
<dbReference type="RefSeq" id="WP_254758452.1">
    <property type="nucleotide sequence ID" value="NZ_JANCLT010000003.1"/>
</dbReference>
<evidence type="ECO:0000313" key="1">
    <source>
        <dbReference type="EMBL" id="MCP8968548.1"/>
    </source>
</evidence>
<dbReference type="AlphaFoldDB" id="A0AA42BSK9"/>
<keyword evidence="2" id="KW-1185">Reference proteome</keyword>
<gene>
    <name evidence="1" type="ORF">NK662_08340</name>
</gene>